<feature type="chain" id="PRO_5045025480" evidence="3">
    <location>
        <begin position="26"/>
        <end position="179"/>
    </location>
</feature>
<dbReference type="RefSeq" id="XP_060035466.1">
    <property type="nucleotide sequence ID" value="XM_060179483.1"/>
</dbReference>
<dbReference type="Proteomes" id="UP001652624">
    <property type="component" value="Chromosome 20"/>
</dbReference>
<reference evidence="5 6" key="1">
    <citation type="submission" date="2025-05" db="UniProtKB">
        <authorList>
            <consortium name="RefSeq"/>
        </authorList>
    </citation>
    <scope>IDENTIFICATION</scope>
</reference>
<evidence type="ECO:0000313" key="6">
    <source>
        <dbReference type="RefSeq" id="XP_060035466.1"/>
    </source>
</evidence>
<sequence length="179" mass="19144">MGFLRRPGPRLAGLCAGLLSWVALAQPADLSALAHHPHLCETTRRSPGFFCPRLSDAPEEAYCCRSPAAGDACCTRAEFEALYRVNLSALPPPPIFRGTGPLLALGLYCLLLAALMAADLAHFCRGRGRSRGRGRGRGRGRERARAERRGRSSQAGCGRRGPPSRSSAARPLRVPVGTT</sequence>
<evidence type="ECO:0000256" key="2">
    <source>
        <dbReference type="SAM" id="Phobius"/>
    </source>
</evidence>
<feature type="compositionally biased region" description="Basic and acidic residues" evidence="1">
    <location>
        <begin position="139"/>
        <end position="150"/>
    </location>
</feature>
<evidence type="ECO:0000313" key="4">
    <source>
        <dbReference type="Proteomes" id="UP001652624"/>
    </source>
</evidence>
<gene>
    <name evidence="5 6" type="primary">LOC103115128</name>
</gene>
<feature type="signal peptide" evidence="3">
    <location>
        <begin position="1"/>
        <end position="25"/>
    </location>
</feature>
<evidence type="ECO:0000256" key="1">
    <source>
        <dbReference type="SAM" id="MobiDB-lite"/>
    </source>
</evidence>
<feature type="compositionally biased region" description="Low complexity" evidence="1">
    <location>
        <begin position="155"/>
        <end position="171"/>
    </location>
</feature>
<accession>A0ABM3WFW4</accession>
<dbReference type="GeneID" id="103115128"/>
<dbReference type="RefSeq" id="XP_060035465.1">
    <property type="nucleotide sequence ID" value="XM_060179482.1"/>
</dbReference>
<protein>
    <submittedName>
        <fullName evidence="5 6">Protein shisa-like-1</fullName>
    </submittedName>
</protein>
<organism evidence="4 5">
    <name type="scientific">Erinaceus europaeus</name>
    <name type="common">Western European hedgehog</name>
    <dbReference type="NCBI Taxonomy" id="9365"/>
    <lineage>
        <taxon>Eukaryota</taxon>
        <taxon>Metazoa</taxon>
        <taxon>Chordata</taxon>
        <taxon>Craniata</taxon>
        <taxon>Vertebrata</taxon>
        <taxon>Euteleostomi</taxon>
        <taxon>Mammalia</taxon>
        <taxon>Eutheria</taxon>
        <taxon>Laurasiatheria</taxon>
        <taxon>Eulipotyphla</taxon>
        <taxon>Erinaceidae</taxon>
        <taxon>Erinaceinae</taxon>
        <taxon>Erinaceus</taxon>
    </lineage>
</organism>
<feature type="compositionally biased region" description="Basic residues" evidence="1">
    <location>
        <begin position="129"/>
        <end position="138"/>
    </location>
</feature>
<keyword evidence="2" id="KW-0472">Membrane</keyword>
<keyword evidence="3" id="KW-0732">Signal</keyword>
<keyword evidence="4" id="KW-1185">Reference proteome</keyword>
<feature type="region of interest" description="Disordered" evidence="1">
    <location>
        <begin position="129"/>
        <end position="179"/>
    </location>
</feature>
<proteinExistence type="predicted"/>
<keyword evidence="2" id="KW-1133">Transmembrane helix</keyword>
<feature type="transmembrane region" description="Helical" evidence="2">
    <location>
        <begin position="102"/>
        <end position="123"/>
    </location>
</feature>
<evidence type="ECO:0000256" key="3">
    <source>
        <dbReference type="SAM" id="SignalP"/>
    </source>
</evidence>
<name>A0ABM3WFW4_ERIEU</name>
<keyword evidence="2" id="KW-0812">Transmembrane</keyword>
<evidence type="ECO:0000313" key="5">
    <source>
        <dbReference type="RefSeq" id="XP_060035465.1"/>
    </source>
</evidence>